<protein>
    <submittedName>
        <fullName evidence="2">Uncharacterized protein</fullName>
    </submittedName>
</protein>
<evidence type="ECO:0000256" key="1">
    <source>
        <dbReference type="SAM" id="MobiDB-lite"/>
    </source>
</evidence>
<accession>A0ABS8VDI0</accession>
<name>A0ABS8VDI0_DATST</name>
<reference evidence="2 3" key="1">
    <citation type="journal article" date="2021" name="BMC Genomics">
        <title>Datura genome reveals duplications of psychoactive alkaloid biosynthetic genes and high mutation rate following tissue culture.</title>
        <authorList>
            <person name="Rajewski A."/>
            <person name="Carter-House D."/>
            <person name="Stajich J."/>
            <person name="Litt A."/>
        </authorList>
    </citation>
    <scope>NUCLEOTIDE SEQUENCE [LARGE SCALE GENOMIC DNA]</scope>
    <source>
        <strain evidence="2">AR-01</strain>
    </source>
</reference>
<organism evidence="2 3">
    <name type="scientific">Datura stramonium</name>
    <name type="common">Jimsonweed</name>
    <name type="synonym">Common thornapple</name>
    <dbReference type="NCBI Taxonomy" id="4076"/>
    <lineage>
        <taxon>Eukaryota</taxon>
        <taxon>Viridiplantae</taxon>
        <taxon>Streptophyta</taxon>
        <taxon>Embryophyta</taxon>
        <taxon>Tracheophyta</taxon>
        <taxon>Spermatophyta</taxon>
        <taxon>Magnoliopsida</taxon>
        <taxon>eudicotyledons</taxon>
        <taxon>Gunneridae</taxon>
        <taxon>Pentapetalae</taxon>
        <taxon>asterids</taxon>
        <taxon>lamiids</taxon>
        <taxon>Solanales</taxon>
        <taxon>Solanaceae</taxon>
        <taxon>Solanoideae</taxon>
        <taxon>Datureae</taxon>
        <taxon>Datura</taxon>
    </lineage>
</organism>
<feature type="region of interest" description="Disordered" evidence="1">
    <location>
        <begin position="1"/>
        <end position="34"/>
    </location>
</feature>
<dbReference type="Proteomes" id="UP000823775">
    <property type="component" value="Unassembled WGS sequence"/>
</dbReference>
<evidence type="ECO:0000313" key="2">
    <source>
        <dbReference type="EMBL" id="MCD9644924.1"/>
    </source>
</evidence>
<keyword evidence="3" id="KW-1185">Reference proteome</keyword>
<gene>
    <name evidence="2" type="ORF">HAX54_033455</name>
</gene>
<evidence type="ECO:0000313" key="3">
    <source>
        <dbReference type="Proteomes" id="UP000823775"/>
    </source>
</evidence>
<proteinExistence type="predicted"/>
<comment type="caution">
    <text evidence="2">The sequence shown here is derived from an EMBL/GenBank/DDBJ whole genome shotgun (WGS) entry which is preliminary data.</text>
</comment>
<dbReference type="EMBL" id="JACEIK010004283">
    <property type="protein sequence ID" value="MCD9644924.1"/>
    <property type="molecule type" value="Genomic_DNA"/>
</dbReference>
<sequence length="80" mass="8459">MKREREEITLINPKEEEETATRKLRASAESSASSSSISTSVFGAVLGKAPVLKSQLGLFGGWLAMAITYGLTKLIGSSGL</sequence>